<reference evidence="3" key="1">
    <citation type="journal article" date="2019" name="Int. J. Syst. Evol. Microbiol.">
        <title>The Global Catalogue of Microorganisms (GCM) 10K type strain sequencing project: providing services to taxonomists for standard genome sequencing and annotation.</title>
        <authorList>
            <consortium name="The Broad Institute Genomics Platform"/>
            <consortium name="The Broad Institute Genome Sequencing Center for Infectious Disease"/>
            <person name="Wu L."/>
            <person name="Ma J."/>
        </authorList>
    </citation>
    <scope>NUCLEOTIDE SEQUENCE [LARGE SCALE GENOMIC DNA]</scope>
    <source>
        <strain evidence="3">JCM 4733</strain>
    </source>
</reference>
<proteinExistence type="predicted"/>
<sequence length="145" mass="16326">MSGYEQEIEQLLADYRKEREEAEENRRRINAVTGTATSRRREVKVTVSARGEVAEIDFPTGAFRRMTPKELGELIRTTISEARAQALKQVDELPMGQLLFGLKPSELLTGDVDMDTILPNDPHTSDLVRDYLEHGFTSANGFAQD</sequence>
<evidence type="ECO:0000313" key="2">
    <source>
        <dbReference type="EMBL" id="GHA52956.1"/>
    </source>
</evidence>
<organism evidence="2 3">
    <name type="scientific">Streptomyces canarius</name>
    <dbReference type="NCBI Taxonomy" id="285453"/>
    <lineage>
        <taxon>Bacteria</taxon>
        <taxon>Bacillati</taxon>
        <taxon>Actinomycetota</taxon>
        <taxon>Actinomycetes</taxon>
        <taxon>Kitasatosporales</taxon>
        <taxon>Streptomycetaceae</taxon>
        <taxon>Streptomyces</taxon>
    </lineage>
</organism>
<protein>
    <recommendedName>
        <fullName evidence="4">YbaB/EbfC family DNA-binding protein</fullName>
    </recommendedName>
</protein>
<dbReference type="Gene3D" id="3.30.1310.10">
    <property type="entry name" value="Nucleoid-associated protein YbaB-like domain"/>
    <property type="match status" value="1"/>
</dbReference>
<evidence type="ECO:0000313" key="3">
    <source>
        <dbReference type="Proteomes" id="UP000653644"/>
    </source>
</evidence>
<evidence type="ECO:0000256" key="1">
    <source>
        <dbReference type="SAM" id="Coils"/>
    </source>
</evidence>
<dbReference type="EMBL" id="BMVN01000032">
    <property type="protein sequence ID" value="GHA52956.1"/>
    <property type="molecule type" value="Genomic_DNA"/>
</dbReference>
<evidence type="ECO:0008006" key="4">
    <source>
        <dbReference type="Google" id="ProtNLM"/>
    </source>
</evidence>
<accession>A0ABQ3D6Y9</accession>
<dbReference type="InterPro" id="IPR004401">
    <property type="entry name" value="YbaB/EbfC"/>
</dbReference>
<dbReference type="Proteomes" id="UP000653644">
    <property type="component" value="Unassembled WGS sequence"/>
</dbReference>
<comment type="caution">
    <text evidence="2">The sequence shown here is derived from an EMBL/GenBank/DDBJ whole genome shotgun (WGS) entry which is preliminary data.</text>
</comment>
<dbReference type="SUPFAM" id="SSF82607">
    <property type="entry name" value="YbaB-like"/>
    <property type="match status" value="1"/>
</dbReference>
<keyword evidence="3" id="KW-1185">Reference proteome</keyword>
<dbReference type="Pfam" id="PF02575">
    <property type="entry name" value="YbaB_DNA_bd"/>
    <property type="match status" value="1"/>
</dbReference>
<dbReference type="InterPro" id="IPR036894">
    <property type="entry name" value="YbaB-like_sf"/>
</dbReference>
<dbReference type="RefSeq" id="WP_189892247.1">
    <property type="nucleotide sequence ID" value="NZ_BMVN01000032.1"/>
</dbReference>
<feature type="coiled-coil region" evidence="1">
    <location>
        <begin position="1"/>
        <end position="32"/>
    </location>
</feature>
<keyword evidence="1" id="KW-0175">Coiled coil</keyword>
<gene>
    <name evidence="2" type="ORF">GCM10010345_67140</name>
</gene>
<name>A0ABQ3D6Y9_9ACTN</name>